<dbReference type="Proteomes" id="UP001157418">
    <property type="component" value="Unassembled WGS sequence"/>
</dbReference>
<protein>
    <submittedName>
        <fullName evidence="1">Uncharacterized protein</fullName>
    </submittedName>
</protein>
<gene>
    <name evidence="1" type="ORF">LVIROSA_LOCUS24431</name>
</gene>
<proteinExistence type="predicted"/>
<keyword evidence="2" id="KW-1185">Reference proteome</keyword>
<organism evidence="1 2">
    <name type="scientific">Lactuca virosa</name>
    <dbReference type="NCBI Taxonomy" id="75947"/>
    <lineage>
        <taxon>Eukaryota</taxon>
        <taxon>Viridiplantae</taxon>
        <taxon>Streptophyta</taxon>
        <taxon>Embryophyta</taxon>
        <taxon>Tracheophyta</taxon>
        <taxon>Spermatophyta</taxon>
        <taxon>Magnoliopsida</taxon>
        <taxon>eudicotyledons</taxon>
        <taxon>Gunneridae</taxon>
        <taxon>Pentapetalae</taxon>
        <taxon>asterids</taxon>
        <taxon>campanulids</taxon>
        <taxon>Asterales</taxon>
        <taxon>Asteraceae</taxon>
        <taxon>Cichorioideae</taxon>
        <taxon>Cichorieae</taxon>
        <taxon>Lactucinae</taxon>
        <taxon>Lactuca</taxon>
    </lineage>
</organism>
<dbReference type="AlphaFoldDB" id="A0AAU9NJW9"/>
<name>A0AAU9NJW9_9ASTR</name>
<evidence type="ECO:0000313" key="2">
    <source>
        <dbReference type="Proteomes" id="UP001157418"/>
    </source>
</evidence>
<evidence type="ECO:0000313" key="1">
    <source>
        <dbReference type="EMBL" id="CAH1438158.1"/>
    </source>
</evidence>
<dbReference type="EMBL" id="CAKMRJ010004445">
    <property type="protein sequence ID" value="CAH1438158.1"/>
    <property type="molecule type" value="Genomic_DNA"/>
</dbReference>
<comment type="caution">
    <text evidence="1">The sequence shown here is derived from an EMBL/GenBank/DDBJ whole genome shotgun (WGS) entry which is preliminary data.</text>
</comment>
<sequence length="101" mass="10706">MKGIDFEEFQTSDIAVAVAISVVGIDIENAGFSAIFEHAEKERGLKCMVVVSKGCTMSFGSGTMTSLPESLIGVLEASILSCKTDDSPTCSKRRSLNNISP</sequence>
<accession>A0AAU9NJW9</accession>
<reference evidence="1 2" key="1">
    <citation type="submission" date="2022-01" db="EMBL/GenBank/DDBJ databases">
        <authorList>
            <person name="Xiong W."/>
            <person name="Schranz E."/>
        </authorList>
    </citation>
    <scope>NUCLEOTIDE SEQUENCE [LARGE SCALE GENOMIC DNA]</scope>
</reference>